<name>A0A6N9H4X9_9MICO</name>
<dbReference type="NCBIfam" id="NF045942">
    <property type="entry name" value="PolPhglucPhase"/>
    <property type="match status" value="1"/>
</dbReference>
<comment type="caution">
    <text evidence="2">The sequence shown here is derived from an EMBL/GenBank/DDBJ whole genome shotgun (WGS) entry which is preliminary data.</text>
</comment>
<dbReference type="RefSeq" id="WP_160952436.1">
    <property type="nucleotide sequence ID" value="NZ_WWEQ01000008.1"/>
</dbReference>
<evidence type="ECO:0000313" key="3">
    <source>
        <dbReference type="Proteomes" id="UP000469215"/>
    </source>
</evidence>
<protein>
    <submittedName>
        <fullName evidence="2">ROK family protein</fullName>
    </submittedName>
</protein>
<gene>
    <name evidence="2" type="ORF">GSY69_03115</name>
</gene>
<dbReference type="InterPro" id="IPR000600">
    <property type="entry name" value="ROK"/>
</dbReference>
<dbReference type="AlphaFoldDB" id="A0A6N9H4X9"/>
<dbReference type="Pfam" id="PF00480">
    <property type="entry name" value="ROK"/>
    <property type="match status" value="1"/>
</dbReference>
<comment type="similarity">
    <text evidence="1">Belongs to the ROK (NagC/XylR) family.</text>
</comment>
<dbReference type="Gene3D" id="3.30.420.40">
    <property type="match status" value="2"/>
</dbReference>
<evidence type="ECO:0000313" key="2">
    <source>
        <dbReference type="EMBL" id="MYM18995.1"/>
    </source>
</evidence>
<dbReference type="InterPro" id="IPR043129">
    <property type="entry name" value="ATPase_NBD"/>
</dbReference>
<dbReference type="SUPFAM" id="SSF53067">
    <property type="entry name" value="Actin-like ATPase domain"/>
    <property type="match status" value="1"/>
</dbReference>
<sequence length="275" mass="29013">MSSKTHTSWAIGIDIGGTGIKVGLVDTATGSLPFKRVRVLTPKPATPEAVISEVAGAVDQLLEKAVRKAAIGHADEVADVPLGVAFPGVIKDDTVSFCPNLDQSWLGESLGAAIQERTGRVCYSLNDADAAGFAEMAFGAGRDWRHGVVLVTTLGTGIGTALFTSGHLVPYTELGHLEIDGHDAETRAAESVKVREGLDYPTWAARLQRYYEELEKLFTPDVFIVGGGVSKSHEEFLPLLRLHTPIVPAHLLNDAGVVGAAALAANAGKAKVKKK</sequence>
<dbReference type="PANTHER" id="PTHR18964:SF149">
    <property type="entry name" value="BIFUNCTIONAL UDP-N-ACETYLGLUCOSAMINE 2-EPIMERASE_N-ACETYLMANNOSAMINE KINASE"/>
    <property type="match status" value="1"/>
</dbReference>
<proteinExistence type="inferred from homology"/>
<accession>A0A6N9H4X9</accession>
<dbReference type="PANTHER" id="PTHR18964">
    <property type="entry name" value="ROK (REPRESSOR, ORF, KINASE) FAMILY"/>
    <property type="match status" value="1"/>
</dbReference>
<dbReference type="EMBL" id="WWEQ01000008">
    <property type="protein sequence ID" value="MYM18995.1"/>
    <property type="molecule type" value="Genomic_DNA"/>
</dbReference>
<reference evidence="2 3" key="1">
    <citation type="submission" date="2020-01" db="EMBL/GenBank/DDBJ databases">
        <authorList>
            <person name="Deng T."/>
        </authorList>
    </citation>
    <scope>NUCLEOTIDE SEQUENCE [LARGE SCALE GENOMIC DNA]</scope>
    <source>
        <strain evidence="2 3">5221</strain>
    </source>
</reference>
<organism evidence="2 3">
    <name type="scientific">Brevibacterium rongguiense</name>
    <dbReference type="NCBI Taxonomy" id="2695267"/>
    <lineage>
        <taxon>Bacteria</taxon>
        <taxon>Bacillati</taxon>
        <taxon>Actinomycetota</taxon>
        <taxon>Actinomycetes</taxon>
        <taxon>Micrococcales</taxon>
        <taxon>Brevibacteriaceae</taxon>
        <taxon>Brevibacterium</taxon>
    </lineage>
</organism>
<keyword evidence="3" id="KW-1185">Reference proteome</keyword>
<dbReference type="Proteomes" id="UP000469215">
    <property type="component" value="Unassembled WGS sequence"/>
</dbReference>
<evidence type="ECO:0000256" key="1">
    <source>
        <dbReference type="ARBA" id="ARBA00006479"/>
    </source>
</evidence>
<dbReference type="CDD" id="cd24058">
    <property type="entry name" value="ASKHA_NBD_ROK_PPGK"/>
    <property type="match status" value="1"/>
</dbReference>